<accession>A0ABD3U417</accession>
<dbReference type="PANTHER" id="PTHR14296:SF12">
    <property type="entry name" value="DDT DOMAIN-CONTAINING PROTEIN DDR4 ISOFORM X1"/>
    <property type="match status" value="1"/>
</dbReference>
<dbReference type="InterPro" id="IPR028938">
    <property type="entry name" value="Rsf1-like"/>
</dbReference>
<gene>
    <name evidence="2" type="ORF">ACJIZ3_001545</name>
</gene>
<protein>
    <recommendedName>
        <fullName evidence="4">DDT domain-containing protein DDR4</fullName>
    </recommendedName>
</protein>
<dbReference type="AlphaFoldDB" id="A0ABD3U417"/>
<evidence type="ECO:0000256" key="1">
    <source>
        <dbReference type="SAM" id="MobiDB-lite"/>
    </source>
</evidence>
<dbReference type="EMBL" id="JBJXBP010000002">
    <property type="protein sequence ID" value="KAL3844142.1"/>
    <property type="molecule type" value="Genomic_DNA"/>
</dbReference>
<evidence type="ECO:0008006" key="4">
    <source>
        <dbReference type="Google" id="ProtNLM"/>
    </source>
</evidence>
<feature type="compositionally biased region" description="Basic and acidic residues" evidence="1">
    <location>
        <begin position="334"/>
        <end position="344"/>
    </location>
</feature>
<feature type="compositionally biased region" description="Polar residues" evidence="1">
    <location>
        <begin position="401"/>
        <end position="411"/>
    </location>
</feature>
<proteinExistence type="predicted"/>
<feature type="compositionally biased region" description="Low complexity" evidence="1">
    <location>
        <begin position="354"/>
        <end position="367"/>
    </location>
</feature>
<reference evidence="2 3" key="1">
    <citation type="submission" date="2024-12" db="EMBL/GenBank/DDBJ databases">
        <title>The unique morphological basis and parallel evolutionary history of personate flowers in Penstemon.</title>
        <authorList>
            <person name="Depatie T.H."/>
            <person name="Wessinger C.A."/>
        </authorList>
    </citation>
    <scope>NUCLEOTIDE SEQUENCE [LARGE SCALE GENOMIC DNA]</scope>
    <source>
        <strain evidence="2">WTNN_2</strain>
        <tissue evidence="2">Leaf</tissue>
    </source>
</reference>
<evidence type="ECO:0000313" key="2">
    <source>
        <dbReference type="EMBL" id="KAL3844142.1"/>
    </source>
</evidence>
<evidence type="ECO:0000313" key="3">
    <source>
        <dbReference type="Proteomes" id="UP001634393"/>
    </source>
</evidence>
<name>A0ABD3U417_9LAMI</name>
<organism evidence="2 3">
    <name type="scientific">Penstemon smallii</name>
    <dbReference type="NCBI Taxonomy" id="265156"/>
    <lineage>
        <taxon>Eukaryota</taxon>
        <taxon>Viridiplantae</taxon>
        <taxon>Streptophyta</taxon>
        <taxon>Embryophyta</taxon>
        <taxon>Tracheophyta</taxon>
        <taxon>Spermatophyta</taxon>
        <taxon>Magnoliopsida</taxon>
        <taxon>eudicotyledons</taxon>
        <taxon>Gunneridae</taxon>
        <taxon>Pentapetalae</taxon>
        <taxon>asterids</taxon>
        <taxon>lamiids</taxon>
        <taxon>Lamiales</taxon>
        <taxon>Plantaginaceae</taxon>
        <taxon>Cheloneae</taxon>
        <taxon>Penstemon</taxon>
    </lineage>
</organism>
<dbReference type="PANTHER" id="PTHR14296">
    <property type="entry name" value="REMODELING AND SPACING FACTOR 1"/>
    <property type="match status" value="1"/>
</dbReference>
<sequence>MAEASRRTLATIGNAQSDDFTLLAVASPPDTVEIDSVRKELRQRWELASILNFLHVFEPVIESNIKISAEEMETALIQPNSTLAQLHIALLKGILPVKKTLKSSDEWIVALSKALAAWWPWVAEGDFPLSGVKGEEISNYKELDPTVRLLILKALCEARADQYDVGSYVNEAMKNGTEVSAFRKDKLAGDGKGISYWYDGSETTGHRLYKEVLFIENEQVKRKDTMPAINCQWETLATSFEEFNKTVRECQSSRVKMEVDLSKSLEADVIPVLEKLWKKKQNAHRRKQREQMLLNNFRNSGITRSCRNQKPIDYRYDDYDRAIAKAILIGNKKKTSEEQGQEKKQSKHKKRMLSTSNESYSSDTNSSDARRNNRSNDSDDSSHEEYEEKKEDDANEYGDKVNSQQQKQNTRLIHRSKDLRFSKRLAGIPGHTLPESMNLGAKNKLRQRPSLNTAAESVVVPDSEDEKS</sequence>
<dbReference type="Proteomes" id="UP001634393">
    <property type="component" value="Unassembled WGS sequence"/>
</dbReference>
<feature type="compositionally biased region" description="Basic and acidic residues" evidence="1">
    <location>
        <begin position="368"/>
        <end position="392"/>
    </location>
</feature>
<comment type="caution">
    <text evidence="2">The sequence shown here is derived from an EMBL/GenBank/DDBJ whole genome shotgun (WGS) entry which is preliminary data.</text>
</comment>
<feature type="region of interest" description="Disordered" evidence="1">
    <location>
        <begin position="333"/>
        <end position="468"/>
    </location>
</feature>
<keyword evidence="3" id="KW-1185">Reference proteome</keyword>